<dbReference type="PRINTS" id="PR00412">
    <property type="entry name" value="EPOXHYDRLASE"/>
</dbReference>
<evidence type="ECO:0000313" key="4">
    <source>
        <dbReference type="EMBL" id="RMX68264.1"/>
    </source>
</evidence>
<dbReference type="GO" id="GO:0006508">
    <property type="term" value="P:proteolysis"/>
    <property type="evidence" value="ECO:0007669"/>
    <property type="project" value="InterPro"/>
</dbReference>
<gene>
    <name evidence="4" type="ORF">DD238_005991</name>
</gene>
<dbReference type="Proteomes" id="UP000282087">
    <property type="component" value="Unassembled WGS sequence"/>
</dbReference>
<dbReference type="InterPro" id="IPR038765">
    <property type="entry name" value="Papain-like_cys_pep_sf"/>
</dbReference>
<dbReference type="InterPro" id="IPR029058">
    <property type="entry name" value="AB_hydrolase_fold"/>
</dbReference>
<dbReference type="GO" id="GO:0008234">
    <property type="term" value="F:cysteine-type peptidase activity"/>
    <property type="evidence" value="ECO:0007669"/>
    <property type="project" value="InterPro"/>
</dbReference>
<dbReference type="FunFam" id="3.90.70.10:FF:000117">
    <property type="entry name" value="Probable papain cysteine protease"/>
    <property type="match status" value="1"/>
</dbReference>
<reference evidence="4 5" key="1">
    <citation type="submission" date="2018-06" db="EMBL/GenBank/DDBJ databases">
        <title>Comparative genomics of downy mildews reveals potential adaptations to biotrophy.</title>
        <authorList>
            <person name="Fletcher K."/>
            <person name="Klosterman S.J."/>
            <person name="Derevnina L."/>
            <person name="Martin F."/>
            <person name="Koike S."/>
            <person name="Reyes Chin-Wo S."/>
            <person name="Mou B."/>
            <person name="Michelmore R."/>
        </authorList>
    </citation>
    <scope>NUCLEOTIDE SEQUENCE [LARGE SCALE GENOMIC DNA]</scope>
    <source>
        <strain evidence="4 5">R14</strain>
    </source>
</reference>
<protein>
    <recommendedName>
        <fullName evidence="3">Peptidase C1A papain C-terminal domain-containing protein</fullName>
    </recommendedName>
</protein>
<dbReference type="Pfam" id="PF00561">
    <property type="entry name" value="Abhydrolase_1"/>
    <property type="match status" value="1"/>
</dbReference>
<dbReference type="STRING" id="542832.A0A3M6VNJ0"/>
<accession>A0A3M6VNJ0</accession>
<dbReference type="PANTHER" id="PTHR43798:SF33">
    <property type="entry name" value="HYDROLASE, PUTATIVE (AFU_ORTHOLOGUE AFUA_2G14860)-RELATED"/>
    <property type="match status" value="1"/>
</dbReference>
<evidence type="ECO:0000256" key="1">
    <source>
        <dbReference type="SAM" id="Phobius"/>
    </source>
</evidence>
<dbReference type="AlphaFoldDB" id="A0A3M6VNJ0"/>
<dbReference type="SMART" id="SM00645">
    <property type="entry name" value="Pept_C1"/>
    <property type="match status" value="1"/>
</dbReference>
<dbReference type="PRINTS" id="PR00111">
    <property type="entry name" value="ABHYDROLASE"/>
</dbReference>
<dbReference type="SUPFAM" id="SSF54001">
    <property type="entry name" value="Cysteine proteinases"/>
    <property type="match status" value="1"/>
</dbReference>
<evidence type="ECO:0000256" key="2">
    <source>
        <dbReference type="SAM" id="SignalP"/>
    </source>
</evidence>
<comment type="caution">
    <text evidence="4">The sequence shown here is derived from an EMBL/GenBank/DDBJ whole genome shotgun (WGS) entry which is preliminary data.</text>
</comment>
<dbReference type="Pfam" id="PF00112">
    <property type="entry name" value="Peptidase_C1"/>
    <property type="match status" value="1"/>
</dbReference>
<keyword evidence="1" id="KW-0812">Transmembrane</keyword>
<dbReference type="InterPro" id="IPR050266">
    <property type="entry name" value="AB_hydrolase_sf"/>
</dbReference>
<feature type="signal peptide" evidence="2">
    <location>
        <begin position="1"/>
        <end position="29"/>
    </location>
</feature>
<dbReference type="Gene3D" id="3.90.70.10">
    <property type="entry name" value="Cysteine proteinases"/>
    <property type="match status" value="1"/>
</dbReference>
<feature type="transmembrane region" description="Helical" evidence="1">
    <location>
        <begin position="391"/>
        <end position="414"/>
    </location>
</feature>
<keyword evidence="1" id="KW-1133">Transmembrane helix</keyword>
<dbReference type="EMBL" id="QLLG01000085">
    <property type="protein sequence ID" value="RMX68264.1"/>
    <property type="molecule type" value="Genomic_DNA"/>
</dbReference>
<feature type="chain" id="PRO_5018046201" description="Peptidase C1A papain C-terminal domain-containing protein" evidence="2">
    <location>
        <begin position="30"/>
        <end position="783"/>
    </location>
</feature>
<dbReference type="InterPro" id="IPR000668">
    <property type="entry name" value="Peptidase_C1A_C"/>
</dbReference>
<evidence type="ECO:0000259" key="3">
    <source>
        <dbReference type="SMART" id="SM00645"/>
    </source>
</evidence>
<keyword evidence="2" id="KW-0732">Signal</keyword>
<sequence length="783" mass="87772">MWIERFRFVCKTIVLTGILLALLLHPIDGEEEGCRCKRTMKGRDHLHPKLHSLPTMSLAETQELEELPKHLDWCERGFCVPSWNQHVPQYCGSCFAHGAMSSAQDRIKILNKRRNYMGADVMLGRQSFLNCAPGHGLSAGCDGGEAADVYEFMRRYGLPDESCLPYNATDHTKFQTTNNTCPPHGYCMNCMYTPQNRKEPQCFPVTKMVRYRAKSHGHLSGELAMMKEIMTGGPITCGIACSEGFTFGYKAGVLEDKTGFMDIDHDVEVVGWGVEDGVKYWHVRNSWGTYWGMNGFFKIVRGKNNLGIEADCAFMEPDISDEELVWDEKPIYGGSIFGIVPFKETAGSHPLKDTTEDITRGDDEVLTAYSLPDEMKSFEIDTKSQHEDKSFTALAIMFFVSGCVCAALAGVFILKSRGHRYVYRAISPDLVRFGKGFEVRSATVDQFHWSYLIRPAVNPKSREIVVFLHGLGSSKEAWIRVSSGLSKDFHVVIPDIPGHGKTTPLDPLMNFAADRQTRRLHEFFESELYPNNKVHLVGTCMGATIAGVYAAMHPTRVKSLTMMCPWGISMPTVSVMHSDIDDLGKTTLHSPTETLTSEVGEWRDCISSTANVVHAPRVLRALAISKRGHAWGVLQKVVVNMLARPTILEDELHSIRARTMVVWGNRDEVTDVSCLTVIDDKLNVTRKHVLILDKCGHLISSEKPVECINVLNKFLADEELSYTFVLAKQDILCKAFQPPLQSGQVELELHPEIGEGQKIHKRCCVLARLQSYKRVVGASRLRN</sequence>
<evidence type="ECO:0000313" key="5">
    <source>
        <dbReference type="Proteomes" id="UP000282087"/>
    </source>
</evidence>
<dbReference type="SUPFAM" id="SSF53474">
    <property type="entry name" value="alpha/beta-Hydrolases"/>
    <property type="match status" value="1"/>
</dbReference>
<organism evidence="4 5">
    <name type="scientific">Peronospora effusa</name>
    <dbReference type="NCBI Taxonomy" id="542832"/>
    <lineage>
        <taxon>Eukaryota</taxon>
        <taxon>Sar</taxon>
        <taxon>Stramenopiles</taxon>
        <taxon>Oomycota</taxon>
        <taxon>Peronosporomycetes</taxon>
        <taxon>Peronosporales</taxon>
        <taxon>Peronosporaceae</taxon>
        <taxon>Peronospora</taxon>
    </lineage>
</organism>
<dbReference type="PANTHER" id="PTHR43798">
    <property type="entry name" value="MONOACYLGLYCEROL LIPASE"/>
    <property type="match status" value="1"/>
</dbReference>
<feature type="domain" description="Peptidase C1A papain C-terminal" evidence="3">
    <location>
        <begin position="67"/>
        <end position="316"/>
    </location>
</feature>
<keyword evidence="1" id="KW-0472">Membrane</keyword>
<dbReference type="GO" id="GO:0016020">
    <property type="term" value="C:membrane"/>
    <property type="evidence" value="ECO:0007669"/>
    <property type="project" value="TreeGrafter"/>
</dbReference>
<dbReference type="InterPro" id="IPR000639">
    <property type="entry name" value="Epox_hydrolase-like"/>
</dbReference>
<dbReference type="VEuPathDB" id="FungiDB:DD237_006377"/>
<dbReference type="Gene3D" id="3.40.50.1820">
    <property type="entry name" value="alpha/beta hydrolase"/>
    <property type="match status" value="1"/>
</dbReference>
<name>A0A3M6VNJ0_9STRA</name>
<dbReference type="InterPro" id="IPR000073">
    <property type="entry name" value="AB_hydrolase_1"/>
</dbReference>
<keyword evidence="5" id="KW-1185">Reference proteome</keyword>
<proteinExistence type="predicted"/>